<dbReference type="Proteomes" id="UP000239156">
    <property type="component" value="Unassembled WGS sequence"/>
</dbReference>
<dbReference type="AlphaFoldDB" id="A0A2S4URZ4"/>
<gene>
    <name evidence="3" type="ORF">PSTT_13412</name>
</gene>
<feature type="chain" id="PRO_5015392390" evidence="2">
    <location>
        <begin position="27"/>
        <end position="385"/>
    </location>
</feature>
<feature type="region of interest" description="Disordered" evidence="1">
    <location>
        <begin position="172"/>
        <end position="235"/>
    </location>
</feature>
<feature type="signal peptide" evidence="2">
    <location>
        <begin position="1"/>
        <end position="26"/>
    </location>
</feature>
<reference evidence="3" key="1">
    <citation type="submission" date="2017-12" db="EMBL/GenBank/DDBJ databases">
        <title>Gene loss provides genomic basis for host adaptation in cereal stripe rust fungi.</title>
        <authorList>
            <person name="Xia C."/>
        </authorList>
    </citation>
    <scope>NUCLEOTIDE SEQUENCE [LARGE SCALE GENOMIC DNA]</scope>
    <source>
        <strain evidence="3">93-210</strain>
    </source>
</reference>
<feature type="compositionally biased region" description="Basic and acidic residues" evidence="1">
    <location>
        <begin position="254"/>
        <end position="268"/>
    </location>
</feature>
<sequence>MVHLSTRLIILSSIFLLVQLTYLTAANKGHQHQNHDDQKGQTCCPGDSKCSGCWMCPTSQLRECWDAAVDDIDKCHITDDLKKSAHTFCKGFAKLAKCWTTGRCCSEYAPLLAAATNLCNLKTWSPHLITREQLEKFVVIANDTRSAIWHNDSGKNVPKLTVTVKAYSSDSSESTESYSYNPQTNTHTSKSTQSSKSTSTVSTSSYSKKPTEKNNEAEDEEDTDTKEDAKHSTDYGKKATLNLKQAHSFQPQLHHQDSGAKKHTETETHSGIIRHQAKCAVKEVKCQSKNADSYHKDRWSHTKKSLAKRVEKPLQKRATYHHSNAELFKRTEETTMAVGSISREYNTLKLYPKLSPTSMLNFNQLAVPPRLPPDTSFSFVVVGRD</sequence>
<keyword evidence="2" id="KW-0732">Signal</keyword>
<feature type="region of interest" description="Disordered" evidence="1">
    <location>
        <begin position="248"/>
        <end position="271"/>
    </location>
</feature>
<evidence type="ECO:0000256" key="1">
    <source>
        <dbReference type="SAM" id="MobiDB-lite"/>
    </source>
</evidence>
<evidence type="ECO:0000313" key="3">
    <source>
        <dbReference type="EMBL" id="POW00002.1"/>
    </source>
</evidence>
<accession>A0A2S4URZ4</accession>
<keyword evidence="4" id="KW-1185">Reference proteome</keyword>
<dbReference type="EMBL" id="PKSL01000188">
    <property type="protein sequence ID" value="POW00002.1"/>
    <property type="molecule type" value="Genomic_DNA"/>
</dbReference>
<dbReference type="VEuPathDB" id="FungiDB:PSTT_13412"/>
<protein>
    <submittedName>
        <fullName evidence="3">Uncharacterized protein</fullName>
    </submittedName>
</protein>
<comment type="caution">
    <text evidence="3">The sequence shown here is derived from an EMBL/GenBank/DDBJ whole genome shotgun (WGS) entry which is preliminary data.</text>
</comment>
<name>A0A2S4URZ4_9BASI</name>
<organism evidence="3 4">
    <name type="scientific">Puccinia striiformis</name>
    <dbReference type="NCBI Taxonomy" id="27350"/>
    <lineage>
        <taxon>Eukaryota</taxon>
        <taxon>Fungi</taxon>
        <taxon>Dikarya</taxon>
        <taxon>Basidiomycota</taxon>
        <taxon>Pucciniomycotina</taxon>
        <taxon>Pucciniomycetes</taxon>
        <taxon>Pucciniales</taxon>
        <taxon>Pucciniaceae</taxon>
        <taxon>Puccinia</taxon>
    </lineage>
</organism>
<evidence type="ECO:0000256" key="2">
    <source>
        <dbReference type="SAM" id="SignalP"/>
    </source>
</evidence>
<proteinExistence type="predicted"/>
<evidence type="ECO:0000313" key="4">
    <source>
        <dbReference type="Proteomes" id="UP000239156"/>
    </source>
</evidence>
<feature type="compositionally biased region" description="Low complexity" evidence="1">
    <location>
        <begin position="172"/>
        <end position="208"/>
    </location>
</feature>
<feature type="compositionally biased region" description="Basic and acidic residues" evidence="1">
    <location>
        <begin position="226"/>
        <end position="235"/>
    </location>
</feature>